<protein>
    <submittedName>
        <fullName evidence="2">Uncharacterized protein</fullName>
    </submittedName>
</protein>
<evidence type="ECO:0000256" key="1">
    <source>
        <dbReference type="SAM" id="MobiDB-lite"/>
    </source>
</evidence>
<reference evidence="2" key="1">
    <citation type="submission" date="2018-05" db="EMBL/GenBank/DDBJ databases">
        <authorList>
            <person name="Ashton P.M."/>
            <person name="Dallman T."/>
            <person name="Nair S."/>
            <person name="De Pinna E."/>
            <person name="Peters T."/>
            <person name="Grant K."/>
        </authorList>
    </citation>
    <scope>NUCLEOTIDE SEQUENCE</scope>
    <source>
        <strain evidence="2">412137</strain>
    </source>
</reference>
<organism evidence="2">
    <name type="scientific">Salmonella newport</name>
    <dbReference type="NCBI Taxonomy" id="108619"/>
    <lineage>
        <taxon>Bacteria</taxon>
        <taxon>Pseudomonadati</taxon>
        <taxon>Pseudomonadota</taxon>
        <taxon>Gammaproteobacteria</taxon>
        <taxon>Enterobacterales</taxon>
        <taxon>Enterobacteriaceae</taxon>
        <taxon>Salmonella</taxon>
    </lineage>
</organism>
<evidence type="ECO:0000313" key="2">
    <source>
        <dbReference type="EMBL" id="EBU8272215.1"/>
    </source>
</evidence>
<dbReference type="EMBL" id="AAHDHY010000035">
    <property type="protein sequence ID" value="EBU8272215.1"/>
    <property type="molecule type" value="Genomic_DNA"/>
</dbReference>
<gene>
    <name evidence="2" type="ORF">DLL80_23900</name>
</gene>
<proteinExistence type="predicted"/>
<comment type="caution">
    <text evidence="2">The sequence shown here is derived from an EMBL/GenBank/DDBJ whole genome shotgun (WGS) entry which is preliminary data.</text>
</comment>
<sequence>MAAPENYPNLTNAGNGRKPGSRNKYTLYQEEQTAKQIVEQNYLGRWMDKLDYKIMNDKIRPEAIAPAIEKIAKYAIRTATDQVIIDSVLPDSEQDIDQQIAAAEQNIDLLKALIKR</sequence>
<dbReference type="AlphaFoldDB" id="A0A5V6RMJ7"/>
<accession>A0A5V6RMJ7</accession>
<name>A0A5V6RMJ7_SALNE</name>
<feature type="region of interest" description="Disordered" evidence="1">
    <location>
        <begin position="1"/>
        <end position="23"/>
    </location>
</feature>